<dbReference type="InterPro" id="IPR044662">
    <property type="entry name" value="HS1/DABB1-like"/>
</dbReference>
<comment type="subunit">
    <text evidence="1">Homodimer.</text>
</comment>
<dbReference type="RefSeq" id="WP_115567652.1">
    <property type="nucleotide sequence ID" value="NZ_QRGR01000029.1"/>
</dbReference>
<dbReference type="InterPro" id="IPR011008">
    <property type="entry name" value="Dimeric_a/b-barrel"/>
</dbReference>
<dbReference type="SUPFAM" id="SSF54909">
    <property type="entry name" value="Dimeric alpha+beta barrel"/>
    <property type="match status" value="1"/>
</dbReference>
<dbReference type="InterPro" id="IPR013097">
    <property type="entry name" value="Dabb"/>
</dbReference>
<dbReference type="Proteomes" id="UP000256708">
    <property type="component" value="Unassembled WGS sequence"/>
</dbReference>
<evidence type="ECO:0000313" key="3">
    <source>
        <dbReference type="EMBL" id="RDV13076.1"/>
    </source>
</evidence>
<dbReference type="AlphaFoldDB" id="A0A3D8L708"/>
<name>A0A3D8L708_9BACT</name>
<evidence type="ECO:0000259" key="2">
    <source>
        <dbReference type="PROSITE" id="PS51502"/>
    </source>
</evidence>
<gene>
    <name evidence="3" type="ORF">DXT99_21505</name>
</gene>
<dbReference type="PANTHER" id="PTHR33178:SF10">
    <property type="entry name" value="STRESS-RESPONSE A_B BARREL DOMAIN-CONTAINING PROTEIN"/>
    <property type="match status" value="1"/>
</dbReference>
<dbReference type="PANTHER" id="PTHR33178">
    <property type="match status" value="1"/>
</dbReference>
<accession>A0A3D8L708</accession>
<evidence type="ECO:0000256" key="1">
    <source>
        <dbReference type="ARBA" id="ARBA00011738"/>
    </source>
</evidence>
<organism evidence="3 4">
    <name type="scientific">Pontibacter diazotrophicus</name>
    <dbReference type="NCBI Taxonomy" id="1400979"/>
    <lineage>
        <taxon>Bacteria</taxon>
        <taxon>Pseudomonadati</taxon>
        <taxon>Bacteroidota</taxon>
        <taxon>Cytophagia</taxon>
        <taxon>Cytophagales</taxon>
        <taxon>Hymenobacteraceae</taxon>
        <taxon>Pontibacter</taxon>
    </lineage>
</organism>
<protein>
    <submittedName>
        <fullName evidence="3">Dabb family protein</fullName>
    </submittedName>
</protein>
<dbReference type="Pfam" id="PF07876">
    <property type="entry name" value="Dabb"/>
    <property type="match status" value="1"/>
</dbReference>
<evidence type="ECO:0000313" key="4">
    <source>
        <dbReference type="Proteomes" id="UP000256708"/>
    </source>
</evidence>
<comment type="caution">
    <text evidence="3">The sequence shown here is derived from an EMBL/GenBank/DDBJ whole genome shotgun (WGS) entry which is preliminary data.</text>
</comment>
<keyword evidence="4" id="KW-1185">Reference proteome</keyword>
<reference evidence="4" key="1">
    <citation type="submission" date="2018-08" db="EMBL/GenBank/DDBJ databases">
        <authorList>
            <person name="Liu Z.-W."/>
            <person name="Du Z.-J."/>
        </authorList>
    </citation>
    <scope>NUCLEOTIDE SEQUENCE [LARGE SCALE GENOMIC DNA]</scope>
    <source>
        <strain evidence="4">H4X</strain>
    </source>
</reference>
<dbReference type="Gene3D" id="3.30.70.100">
    <property type="match status" value="1"/>
</dbReference>
<dbReference type="OrthoDB" id="9816070at2"/>
<dbReference type="SMART" id="SM00886">
    <property type="entry name" value="Dabb"/>
    <property type="match status" value="1"/>
</dbReference>
<dbReference type="EMBL" id="QRGR01000029">
    <property type="protein sequence ID" value="RDV13076.1"/>
    <property type="molecule type" value="Genomic_DNA"/>
</dbReference>
<dbReference type="PROSITE" id="PS51502">
    <property type="entry name" value="S_R_A_B_BARREL"/>
    <property type="match status" value="1"/>
</dbReference>
<proteinExistence type="predicted"/>
<feature type="domain" description="Stress-response A/B barrel" evidence="2">
    <location>
        <begin position="31"/>
        <end position="127"/>
    </location>
</feature>
<sequence>MKKLTGLSLVLAVFAAVIFLSGFQSSEKEPMRHIVVFKYKPSATPAQIEQVTQAFGELKDKIPGITAYEHGVNDSPENKNLGFTHVYQLTFEDAAARDNYLPHPEHKKFGALLGQLNVLEDAFVVDYAPAKSGK</sequence>